<reference evidence="1" key="1">
    <citation type="submission" date="2021-01" db="UniProtKB">
        <authorList>
            <consortium name="EnsemblMetazoa"/>
        </authorList>
    </citation>
    <scope>IDENTIFICATION</scope>
</reference>
<dbReference type="Proteomes" id="UP000594262">
    <property type="component" value="Unplaced"/>
</dbReference>
<dbReference type="EnsemblMetazoa" id="CLYHEMT000349.1">
    <property type="protein sequence ID" value="CLYHEMP000349.1"/>
    <property type="gene ID" value="CLYHEMG000349"/>
</dbReference>
<accession>A0A7M5V0H0</accession>
<sequence length="100" mass="10919">MFDSFENLVFSFGNNIRVTTQKIVTKGFITTLKQLLGYVLRGELGSTFEEVPTSFEGVPGLFSQLRRRCLLLGIMGGAAAPTWALLWTVKREAATSGATS</sequence>
<protein>
    <submittedName>
        <fullName evidence="1">Uncharacterized protein</fullName>
    </submittedName>
</protein>
<evidence type="ECO:0000313" key="1">
    <source>
        <dbReference type="EnsemblMetazoa" id="CLYHEMP000349.1"/>
    </source>
</evidence>
<name>A0A7M5V0H0_9CNID</name>
<evidence type="ECO:0000313" key="2">
    <source>
        <dbReference type="Proteomes" id="UP000594262"/>
    </source>
</evidence>
<proteinExistence type="predicted"/>
<keyword evidence="2" id="KW-1185">Reference proteome</keyword>
<dbReference type="AlphaFoldDB" id="A0A7M5V0H0"/>
<organism evidence="1 2">
    <name type="scientific">Clytia hemisphaerica</name>
    <dbReference type="NCBI Taxonomy" id="252671"/>
    <lineage>
        <taxon>Eukaryota</taxon>
        <taxon>Metazoa</taxon>
        <taxon>Cnidaria</taxon>
        <taxon>Hydrozoa</taxon>
        <taxon>Hydroidolina</taxon>
        <taxon>Leptothecata</taxon>
        <taxon>Obeliida</taxon>
        <taxon>Clytiidae</taxon>
        <taxon>Clytia</taxon>
    </lineage>
</organism>